<keyword evidence="8" id="KW-0472">Membrane</keyword>
<evidence type="ECO:0000313" key="11">
    <source>
        <dbReference type="EMBL" id="RHW37399.1"/>
    </source>
</evidence>
<dbReference type="InterPro" id="IPR051829">
    <property type="entry name" value="Multiheme_Cytochr_ET"/>
</dbReference>
<accession>A0A417YRN1</accession>
<feature type="transmembrane region" description="Helical" evidence="8">
    <location>
        <begin position="20"/>
        <end position="41"/>
    </location>
</feature>
<dbReference type="Proteomes" id="UP000284416">
    <property type="component" value="Unassembled WGS sequence"/>
</dbReference>
<comment type="subcellular location">
    <subcellularLocation>
        <location evidence="1">Cell envelope</location>
    </subcellularLocation>
</comment>
<evidence type="ECO:0000313" key="12">
    <source>
        <dbReference type="Proteomes" id="UP000284416"/>
    </source>
</evidence>
<sequence length="393" mass="44600">MMEEEKKELPAPPRFRNKIYKIMTLTLLFLALFFSIGFIGLEASSSSEFCSSCHEMKPEYYTWKASSHAEVDCVNCHIEPGVKLAAKNKADLVKKTIYKNINKNDVNVAPIRMTKEIPNSTCEKCHNVQNRNFSVSGDIIIPHDKHSEKDVKCTQCHSGVAHGKIPDREMTFKTDYSKWDKGLGSSAMADLKFTRPDMDTCMECHESRRITTECTACHATGMLPKSHKSSEFKSKTHGKLAKSELSSCNKCHGPMSIEKLEGYEDLSTLDKYLETKQSHKDEHTYAKENTFCVDCHKQRPESHKNSFFPSHGKEAAKNEQTCYTCHDPNRSTGSEENNSVSCISCHSQKHTNNWREGHPISVENLTRPQESCYKCHVKNTCSSCHRTSNRPDL</sequence>
<dbReference type="SUPFAM" id="SSF48695">
    <property type="entry name" value="Multiheme cytochromes"/>
    <property type="match status" value="1"/>
</dbReference>
<gene>
    <name evidence="11" type="ORF">D1B31_16425</name>
</gene>
<dbReference type="Pfam" id="PF03264">
    <property type="entry name" value="Cytochrom_NNT"/>
    <property type="match status" value="1"/>
</dbReference>
<keyword evidence="6" id="KW-0249">Electron transport</keyword>
<dbReference type="InterPro" id="IPR023155">
    <property type="entry name" value="Cyt_c-552/4"/>
</dbReference>
<evidence type="ECO:0000259" key="10">
    <source>
        <dbReference type="Pfam" id="PF13435"/>
    </source>
</evidence>
<reference evidence="11 12" key="1">
    <citation type="journal article" date="2017" name="Int. J. Syst. Evol. Microbiol.">
        <title>Bacillus notoginsengisoli sp. nov., a novel bacterium isolated from the rhizosphere of Panax notoginseng.</title>
        <authorList>
            <person name="Zhang M.Y."/>
            <person name="Cheng J."/>
            <person name="Cai Y."/>
            <person name="Zhang T.Y."/>
            <person name="Wu Y.Y."/>
            <person name="Manikprabhu D."/>
            <person name="Li W.J."/>
            <person name="Zhang Y.X."/>
        </authorList>
    </citation>
    <scope>NUCLEOTIDE SEQUENCE [LARGE SCALE GENOMIC DNA]</scope>
    <source>
        <strain evidence="11 12">JCM 30743</strain>
    </source>
</reference>
<dbReference type="Gene3D" id="1.10.1130.10">
    <property type="entry name" value="Flavocytochrome C3, Chain A"/>
    <property type="match status" value="1"/>
</dbReference>
<dbReference type="AlphaFoldDB" id="A0A417YRN1"/>
<dbReference type="Gene3D" id="1.10.3820.10">
    <property type="entry name" value="Di-heme elbow motif domain"/>
    <property type="match status" value="1"/>
</dbReference>
<evidence type="ECO:0000256" key="2">
    <source>
        <dbReference type="ARBA" id="ARBA00022448"/>
    </source>
</evidence>
<evidence type="ECO:0000256" key="4">
    <source>
        <dbReference type="ARBA" id="ARBA00022723"/>
    </source>
</evidence>
<dbReference type="EMBL" id="QWEG01000010">
    <property type="protein sequence ID" value="RHW37399.1"/>
    <property type="molecule type" value="Genomic_DNA"/>
</dbReference>
<name>A0A417YRN1_9BACI</name>
<keyword evidence="12" id="KW-1185">Reference proteome</keyword>
<protein>
    <submittedName>
        <fullName evidence="11">Cytochrome C</fullName>
    </submittedName>
</protein>
<keyword evidence="5" id="KW-0732">Signal</keyword>
<dbReference type="InterPro" id="IPR005126">
    <property type="entry name" value="NapC/NirT_cyt_c_N"/>
</dbReference>
<dbReference type="OrthoDB" id="9791652at2"/>
<evidence type="ECO:0000256" key="5">
    <source>
        <dbReference type="ARBA" id="ARBA00022729"/>
    </source>
</evidence>
<organism evidence="11 12">
    <name type="scientific">Neobacillus notoginsengisoli</name>
    <dbReference type="NCBI Taxonomy" id="1578198"/>
    <lineage>
        <taxon>Bacteria</taxon>
        <taxon>Bacillati</taxon>
        <taxon>Bacillota</taxon>
        <taxon>Bacilli</taxon>
        <taxon>Bacillales</taxon>
        <taxon>Bacillaceae</taxon>
        <taxon>Neobacillus</taxon>
    </lineage>
</organism>
<keyword evidence="7" id="KW-0408">Iron</keyword>
<dbReference type="GO" id="GO:0030313">
    <property type="term" value="C:cell envelope"/>
    <property type="evidence" value="ECO:0007669"/>
    <property type="project" value="UniProtKB-SubCell"/>
</dbReference>
<evidence type="ECO:0000256" key="7">
    <source>
        <dbReference type="ARBA" id="ARBA00023004"/>
    </source>
</evidence>
<keyword evidence="2" id="KW-0813">Transport</keyword>
<dbReference type="GO" id="GO:0046872">
    <property type="term" value="F:metal ion binding"/>
    <property type="evidence" value="ECO:0007669"/>
    <property type="project" value="UniProtKB-KW"/>
</dbReference>
<dbReference type="PANTHER" id="PTHR35038">
    <property type="entry name" value="DISSIMILATORY SULFITE REDUCTASE SIRA"/>
    <property type="match status" value="1"/>
</dbReference>
<dbReference type="Pfam" id="PF13435">
    <property type="entry name" value="Cytochrome_C554"/>
    <property type="match status" value="1"/>
</dbReference>
<feature type="domain" description="Cytochrome c-552/4" evidence="10">
    <location>
        <begin position="173"/>
        <end position="253"/>
    </location>
</feature>
<feature type="domain" description="NapC/NirT cytochrome c N-terminal" evidence="9">
    <location>
        <begin position="20"/>
        <end position="166"/>
    </location>
</feature>
<dbReference type="InterPro" id="IPR036280">
    <property type="entry name" value="Multihaem_cyt_sf"/>
</dbReference>
<dbReference type="InterPro" id="IPR038266">
    <property type="entry name" value="NapC/NirT_cytc_sf"/>
</dbReference>
<evidence type="ECO:0000256" key="3">
    <source>
        <dbReference type="ARBA" id="ARBA00022617"/>
    </source>
</evidence>
<evidence type="ECO:0000256" key="1">
    <source>
        <dbReference type="ARBA" id="ARBA00004196"/>
    </source>
</evidence>
<evidence type="ECO:0000256" key="6">
    <source>
        <dbReference type="ARBA" id="ARBA00022982"/>
    </source>
</evidence>
<keyword evidence="4" id="KW-0479">Metal-binding</keyword>
<keyword evidence="8" id="KW-0812">Transmembrane</keyword>
<proteinExistence type="predicted"/>
<comment type="caution">
    <text evidence="11">The sequence shown here is derived from an EMBL/GenBank/DDBJ whole genome shotgun (WGS) entry which is preliminary data.</text>
</comment>
<evidence type="ECO:0000256" key="8">
    <source>
        <dbReference type="SAM" id="Phobius"/>
    </source>
</evidence>
<evidence type="ECO:0000259" key="9">
    <source>
        <dbReference type="Pfam" id="PF03264"/>
    </source>
</evidence>
<keyword evidence="8" id="KW-1133">Transmembrane helix</keyword>
<keyword evidence="3" id="KW-0349">Heme</keyword>